<feature type="region of interest" description="Disordered" evidence="14">
    <location>
        <begin position="1"/>
        <end position="24"/>
    </location>
</feature>
<evidence type="ECO:0000256" key="10">
    <source>
        <dbReference type="ARBA" id="ARBA00022842"/>
    </source>
</evidence>
<dbReference type="SUPFAM" id="SSF81631">
    <property type="entry name" value="PAP/OAS1 substrate-binding domain"/>
    <property type="match status" value="1"/>
</dbReference>
<accession>H2APH1</accession>
<dbReference type="GO" id="GO:0005730">
    <property type="term" value="C:nucleolus"/>
    <property type="evidence" value="ECO:0007669"/>
    <property type="project" value="TreeGrafter"/>
</dbReference>
<dbReference type="InParanoid" id="H2APH1"/>
<dbReference type="GO" id="GO:0046872">
    <property type="term" value="F:metal ion binding"/>
    <property type="evidence" value="ECO:0007669"/>
    <property type="project" value="UniProtKB-KW"/>
</dbReference>
<dbReference type="GO" id="GO:1990817">
    <property type="term" value="F:poly(A) RNA polymerase activity"/>
    <property type="evidence" value="ECO:0007669"/>
    <property type="project" value="UniProtKB-EC"/>
</dbReference>
<reference evidence="17 18" key="1">
    <citation type="journal article" date="2011" name="Proc. Natl. Acad. Sci. U.S.A.">
        <title>Evolutionary erosion of yeast sex chromosomes by mating-type switching accidents.</title>
        <authorList>
            <person name="Gordon J.L."/>
            <person name="Armisen D."/>
            <person name="Proux-Wera E."/>
            <person name="Oheigeartaigh S.S."/>
            <person name="Byrne K.P."/>
            <person name="Wolfe K.H."/>
        </authorList>
    </citation>
    <scope>NUCLEOTIDE SEQUENCE [LARGE SCALE GENOMIC DNA]</scope>
    <source>
        <strain evidence="18">ATCC 22294 / BCRC 22015 / CBS 2517 / CECT 1963 / NBRC 1671 / NRRL Y-8276</strain>
    </source>
</reference>
<feature type="compositionally biased region" description="Polar residues" evidence="14">
    <location>
        <begin position="616"/>
        <end position="630"/>
    </location>
</feature>
<feature type="region of interest" description="Disordered" evidence="14">
    <location>
        <begin position="550"/>
        <end position="630"/>
    </location>
</feature>
<dbReference type="FunFam" id="3.30.460.10:FF:000006">
    <property type="entry name" value="non-canonical poly(A) RNA polymerase PAPD5"/>
    <property type="match status" value="1"/>
</dbReference>
<name>H2APH1_KAZAF</name>
<comment type="cofactor">
    <cofactor evidence="1">
        <name>Mn(2+)</name>
        <dbReference type="ChEBI" id="CHEBI:29035"/>
    </cofactor>
</comment>
<dbReference type="InterPro" id="IPR002058">
    <property type="entry name" value="PAP_assoc"/>
</dbReference>
<evidence type="ECO:0000259" key="16">
    <source>
        <dbReference type="Pfam" id="PF22600"/>
    </source>
</evidence>
<evidence type="ECO:0000256" key="2">
    <source>
        <dbReference type="ARBA" id="ARBA00001946"/>
    </source>
</evidence>
<evidence type="ECO:0000313" key="18">
    <source>
        <dbReference type="Proteomes" id="UP000005220"/>
    </source>
</evidence>
<gene>
    <name evidence="17" type="primary">KAFR0A08370</name>
    <name evidence="17" type="ORF">KAFR_0A08370</name>
</gene>
<dbReference type="SUPFAM" id="SSF81301">
    <property type="entry name" value="Nucleotidyltransferase"/>
    <property type="match status" value="1"/>
</dbReference>
<keyword evidence="7" id="KW-0548">Nucleotidyltransferase</keyword>
<evidence type="ECO:0000256" key="8">
    <source>
        <dbReference type="ARBA" id="ARBA00022723"/>
    </source>
</evidence>
<evidence type="ECO:0000256" key="7">
    <source>
        <dbReference type="ARBA" id="ARBA00022695"/>
    </source>
</evidence>
<keyword evidence="11" id="KW-0464">Manganese</keyword>
<dbReference type="GO" id="GO:0071038">
    <property type="term" value="P:TRAMP-dependent tRNA surveillance pathway"/>
    <property type="evidence" value="ECO:0007669"/>
    <property type="project" value="UniProtKB-ARBA"/>
</dbReference>
<dbReference type="RefSeq" id="XP_003955406.1">
    <property type="nucleotide sequence ID" value="XM_003955357.1"/>
</dbReference>
<feature type="compositionally biased region" description="Basic and acidic residues" evidence="14">
    <location>
        <begin position="552"/>
        <end position="565"/>
    </location>
</feature>
<dbReference type="PANTHER" id="PTHR23092">
    <property type="entry name" value="POLY(A) RNA POLYMERASE"/>
    <property type="match status" value="1"/>
</dbReference>
<dbReference type="InterPro" id="IPR043519">
    <property type="entry name" value="NT_sf"/>
</dbReference>
<dbReference type="KEGG" id="kaf:KAFR_0A08370"/>
<dbReference type="GO" id="GO:0071042">
    <property type="term" value="P:nuclear polyadenylation-dependent mRNA catabolic process"/>
    <property type="evidence" value="ECO:0007669"/>
    <property type="project" value="UniProtKB-ARBA"/>
</dbReference>
<keyword evidence="10" id="KW-0460">Magnesium</keyword>
<dbReference type="PANTHER" id="PTHR23092:SF15">
    <property type="entry name" value="INACTIVE NON-CANONICAL POLY(A) RNA POLYMERASE PROTEIN TRF4-2-RELATED"/>
    <property type="match status" value="1"/>
</dbReference>
<dbReference type="CDD" id="cd05402">
    <property type="entry name" value="NT_PAP_TUTase"/>
    <property type="match status" value="1"/>
</dbReference>
<dbReference type="HOGENOM" id="CLU_013572_5_0_1"/>
<dbReference type="GO" id="GO:0003729">
    <property type="term" value="F:mRNA binding"/>
    <property type="evidence" value="ECO:0007669"/>
    <property type="project" value="TreeGrafter"/>
</dbReference>
<feature type="domain" description="Poly(A) RNA polymerase mitochondrial-like central palm" evidence="16">
    <location>
        <begin position="170"/>
        <end position="301"/>
    </location>
</feature>
<dbReference type="InterPro" id="IPR045862">
    <property type="entry name" value="Trf4-like"/>
</dbReference>
<dbReference type="GO" id="GO:0071037">
    <property type="term" value="P:nuclear polyadenylation-dependent snRNA catabolic process"/>
    <property type="evidence" value="ECO:0007669"/>
    <property type="project" value="UniProtKB-ARBA"/>
</dbReference>
<dbReference type="GO" id="GO:0043634">
    <property type="term" value="P:polyadenylation-dependent ncRNA catabolic process"/>
    <property type="evidence" value="ECO:0007669"/>
    <property type="project" value="TreeGrafter"/>
</dbReference>
<evidence type="ECO:0000256" key="12">
    <source>
        <dbReference type="ARBA" id="ARBA00023306"/>
    </source>
</evidence>
<comment type="cofactor">
    <cofactor evidence="2">
        <name>Mg(2+)</name>
        <dbReference type="ChEBI" id="CHEBI:18420"/>
    </cofactor>
</comment>
<feature type="domain" description="PAP-associated" evidence="15">
    <location>
        <begin position="361"/>
        <end position="421"/>
    </location>
</feature>
<evidence type="ECO:0000256" key="1">
    <source>
        <dbReference type="ARBA" id="ARBA00001936"/>
    </source>
</evidence>
<dbReference type="STRING" id="1071382.H2APH1"/>
<evidence type="ECO:0000259" key="15">
    <source>
        <dbReference type="Pfam" id="PF03828"/>
    </source>
</evidence>
<dbReference type="FunFam" id="1.10.1410.10:FF:000003">
    <property type="entry name" value="non-canonical poly(A) RNA polymerase PAPD7"/>
    <property type="match status" value="1"/>
</dbReference>
<keyword evidence="12" id="KW-0131">Cell cycle</keyword>
<feature type="compositionally biased region" description="Basic and acidic residues" evidence="14">
    <location>
        <begin position="582"/>
        <end position="598"/>
    </location>
</feature>
<feature type="compositionally biased region" description="Basic residues" evidence="14">
    <location>
        <begin position="11"/>
        <end position="24"/>
    </location>
</feature>
<dbReference type="Pfam" id="PF03828">
    <property type="entry name" value="PAP_assoc"/>
    <property type="match status" value="1"/>
</dbReference>
<sequence>MARSNNINRQSKSKNKKPKRLRKSSFNKITKSFQVFNNDSDHYNKYENLTLDVSDSEDTSTLPILSSNNSSSATLSNEIPSVDVFSSDNEDVAYEMNSKDAMKNHLELNTDFIPFSDDSEEEEEDDLIVENTNVEEEAEIYGNERSLNNDYPWLLNHDHSKQRDIIEWLTLEIKDFVAYISPSREEIKLRNKAVSKLGRAIKELWSDSELLVFGSYATDLYLPGSDIDCVVNSASGNKEHRSYLYELARFLKKKNLATSIEVIARARVPIIKFIEPESGVHIDISFERTNGVEAAKLIREWLDMTPGLRELVLIVKQFLTARRLNDVHTGGLGGFSIICLVYSFLHLHPKLRTDEIDPLENLGVLLIDFFELYGKNFAYDEVALSFISGYPSYMPKSNWGSLPPSRSSFTLAIQDPGDASNNLSRGSFNVRDIKKSFSGAFELLTSKCFEMDASTFKDRVGKSILGNVIKYKGKQRDFKDERDLVVNRAIIENELYHRKRSSSYFDDDLFLDPSADEALVGQQDELELYSLDQPVKKKVKKSTKTLRKLKKIKQEAQKKEEKPQKSIDSFMGLSDDENNGDSDSKPKPQHNTKEDKRALQTKTVDAQTRRDYWLSKGQTLASPTIPKKST</sequence>
<dbReference type="EMBL" id="HE650821">
    <property type="protein sequence ID" value="CCF56271.1"/>
    <property type="molecule type" value="Genomic_DNA"/>
</dbReference>
<keyword evidence="5" id="KW-0132">Cell division</keyword>
<evidence type="ECO:0000256" key="13">
    <source>
        <dbReference type="ARBA" id="ARBA00048830"/>
    </source>
</evidence>
<dbReference type="AlphaFoldDB" id="H2APH1"/>
<dbReference type="Proteomes" id="UP000005220">
    <property type="component" value="Chromosome 1"/>
</dbReference>
<proteinExistence type="inferred from homology"/>
<dbReference type="GO" id="GO:0071039">
    <property type="term" value="P:nuclear polyadenylation-dependent CUT catabolic process"/>
    <property type="evidence" value="ECO:0007669"/>
    <property type="project" value="UniProtKB-ARBA"/>
</dbReference>
<keyword evidence="9" id="KW-0498">Mitosis</keyword>
<dbReference type="EC" id="2.7.7.19" evidence="4"/>
<dbReference type="GO" id="GO:0051301">
    <property type="term" value="P:cell division"/>
    <property type="evidence" value="ECO:0007669"/>
    <property type="project" value="UniProtKB-KW"/>
</dbReference>
<dbReference type="GO" id="GO:0034475">
    <property type="term" value="P:U4 snRNA 3'-end processing"/>
    <property type="evidence" value="ECO:0007669"/>
    <property type="project" value="UniProtKB-ARBA"/>
</dbReference>
<dbReference type="GO" id="GO:0071044">
    <property type="term" value="P:histone mRNA catabolic process"/>
    <property type="evidence" value="ECO:0007669"/>
    <property type="project" value="UniProtKB-ARBA"/>
</dbReference>
<dbReference type="OrthoDB" id="273917at2759"/>
<protein>
    <recommendedName>
        <fullName evidence="4">polynucleotide adenylyltransferase</fullName>
        <ecNumber evidence="4">2.7.7.19</ecNumber>
    </recommendedName>
</protein>
<dbReference type="Pfam" id="PF22600">
    <property type="entry name" value="MTPAP-like_central"/>
    <property type="match status" value="1"/>
</dbReference>
<evidence type="ECO:0000256" key="3">
    <source>
        <dbReference type="ARBA" id="ARBA00008593"/>
    </source>
</evidence>
<keyword evidence="18" id="KW-1185">Reference proteome</keyword>
<organism evidence="17 18">
    <name type="scientific">Kazachstania africana (strain ATCC 22294 / BCRC 22015 / CBS 2517 / CECT 1963 / NBRC 1671 / NRRL Y-8276)</name>
    <name type="common">Yeast</name>
    <name type="synonym">Kluyveromyces africanus</name>
    <dbReference type="NCBI Taxonomy" id="1071382"/>
    <lineage>
        <taxon>Eukaryota</taxon>
        <taxon>Fungi</taxon>
        <taxon>Dikarya</taxon>
        <taxon>Ascomycota</taxon>
        <taxon>Saccharomycotina</taxon>
        <taxon>Saccharomycetes</taxon>
        <taxon>Saccharomycetales</taxon>
        <taxon>Saccharomycetaceae</taxon>
        <taxon>Kazachstania</taxon>
    </lineage>
</organism>
<dbReference type="InterPro" id="IPR054708">
    <property type="entry name" value="MTPAP-like_central"/>
</dbReference>
<keyword evidence="8" id="KW-0479">Metal-binding</keyword>
<dbReference type="Gene3D" id="3.30.460.10">
    <property type="entry name" value="Beta Polymerase, domain 2"/>
    <property type="match status" value="1"/>
</dbReference>
<evidence type="ECO:0000313" key="17">
    <source>
        <dbReference type="EMBL" id="CCF56271.1"/>
    </source>
</evidence>
<evidence type="ECO:0000256" key="11">
    <source>
        <dbReference type="ARBA" id="ARBA00023211"/>
    </source>
</evidence>
<dbReference type="GO" id="GO:0071035">
    <property type="term" value="P:nuclear polyadenylation-dependent rRNA catabolic process"/>
    <property type="evidence" value="ECO:0007669"/>
    <property type="project" value="UniProtKB-ARBA"/>
</dbReference>
<dbReference type="eggNOG" id="KOG1906">
    <property type="taxonomic scope" value="Eukaryota"/>
</dbReference>
<evidence type="ECO:0000256" key="14">
    <source>
        <dbReference type="SAM" id="MobiDB-lite"/>
    </source>
</evidence>
<dbReference type="GO" id="GO:0031499">
    <property type="term" value="C:TRAMP complex"/>
    <property type="evidence" value="ECO:0007669"/>
    <property type="project" value="TreeGrafter"/>
</dbReference>
<comment type="similarity">
    <text evidence="3">Belongs to the DNA polymerase type-B-like family.</text>
</comment>
<dbReference type="FunCoup" id="H2APH1">
    <property type="interactions" value="472"/>
</dbReference>
<comment type="catalytic activity">
    <reaction evidence="13">
        <text>RNA(n) + ATP = RNA(n)-3'-adenine ribonucleotide + diphosphate</text>
        <dbReference type="Rhea" id="RHEA:11332"/>
        <dbReference type="Rhea" id="RHEA-COMP:14527"/>
        <dbReference type="Rhea" id="RHEA-COMP:17347"/>
        <dbReference type="ChEBI" id="CHEBI:30616"/>
        <dbReference type="ChEBI" id="CHEBI:33019"/>
        <dbReference type="ChEBI" id="CHEBI:140395"/>
        <dbReference type="ChEBI" id="CHEBI:173115"/>
        <dbReference type="EC" id="2.7.7.19"/>
    </reaction>
</comment>
<evidence type="ECO:0000256" key="9">
    <source>
        <dbReference type="ARBA" id="ARBA00022776"/>
    </source>
</evidence>
<evidence type="ECO:0000256" key="5">
    <source>
        <dbReference type="ARBA" id="ARBA00022618"/>
    </source>
</evidence>
<dbReference type="GO" id="GO:0071036">
    <property type="term" value="P:nuclear polyadenylation-dependent snoRNA catabolic process"/>
    <property type="evidence" value="ECO:0007669"/>
    <property type="project" value="UniProtKB-ARBA"/>
</dbReference>
<evidence type="ECO:0000256" key="6">
    <source>
        <dbReference type="ARBA" id="ARBA00022679"/>
    </source>
</evidence>
<keyword evidence="6" id="KW-0808">Transferase</keyword>
<dbReference type="GO" id="GO:0071051">
    <property type="term" value="P:poly(A)-dependent snoRNA 3'-end processing"/>
    <property type="evidence" value="ECO:0007669"/>
    <property type="project" value="UniProtKB-ARBA"/>
</dbReference>
<dbReference type="GeneID" id="13886216"/>
<evidence type="ECO:0000256" key="4">
    <source>
        <dbReference type="ARBA" id="ARBA00012388"/>
    </source>
</evidence>
<dbReference type="Gene3D" id="1.10.1410.10">
    <property type="match status" value="1"/>
</dbReference>